<dbReference type="PIRSF" id="PIRSF002133">
    <property type="entry name" value="Ribosomal_S12/S23"/>
    <property type="match status" value="1"/>
</dbReference>
<geneLocation type="nucleomorph" evidence="5"/>
<dbReference type="GO" id="GO:0003735">
    <property type="term" value="F:structural constituent of ribosome"/>
    <property type="evidence" value="ECO:0007669"/>
    <property type="project" value="InterPro"/>
</dbReference>
<organism evidence="5">
    <name type="scientific">Amorphochlora amoebiformis</name>
    <dbReference type="NCBI Taxonomy" id="1561963"/>
    <lineage>
        <taxon>Eukaryota</taxon>
        <taxon>Sar</taxon>
        <taxon>Rhizaria</taxon>
        <taxon>Cercozoa</taxon>
        <taxon>Chlorarachniophyceae</taxon>
        <taxon>Amorphochlora</taxon>
    </lineage>
</organism>
<dbReference type="InterPro" id="IPR005680">
    <property type="entry name" value="Ribosomal_uS12_euk/arc"/>
</dbReference>
<dbReference type="PROSITE" id="PS00055">
    <property type="entry name" value="RIBOSOMAL_S12"/>
    <property type="match status" value="1"/>
</dbReference>
<dbReference type="EMBL" id="AB996603">
    <property type="protein sequence ID" value="BAS01887.1"/>
    <property type="molecule type" value="Genomic_DNA"/>
</dbReference>
<dbReference type="Pfam" id="PF00164">
    <property type="entry name" value="Ribosom_S12_S23"/>
    <property type="match status" value="1"/>
</dbReference>
<keyword evidence="3 4" id="KW-0687">Ribonucleoprotein</keyword>
<dbReference type="PANTHER" id="PTHR11652">
    <property type="entry name" value="30S RIBOSOMAL PROTEIN S12 FAMILY MEMBER"/>
    <property type="match status" value="1"/>
</dbReference>
<dbReference type="AlphaFoldDB" id="A0A0H5BLS0"/>
<dbReference type="InterPro" id="IPR006032">
    <property type="entry name" value="Ribosomal_uS12"/>
</dbReference>
<evidence type="ECO:0000313" key="5">
    <source>
        <dbReference type="EMBL" id="BAS01887.1"/>
    </source>
</evidence>
<dbReference type="InterPro" id="IPR012340">
    <property type="entry name" value="NA-bd_OB-fold"/>
</dbReference>
<evidence type="ECO:0000256" key="4">
    <source>
        <dbReference type="RuleBase" id="RU003622"/>
    </source>
</evidence>
<reference evidence="5" key="1">
    <citation type="journal article" date="2015" name="Genome Biol. Evol.">
        <title>Nucleomorph Genome Sequences of Two Chlorarachniophytes, Amorphochlora amoebiformis and Lotharella vacuolata.</title>
        <authorList>
            <person name="Suzuki S."/>
            <person name="Shirato S."/>
            <person name="Hirakawa Y."/>
            <person name="Ishida K."/>
        </authorList>
    </citation>
    <scope>NUCLEOTIDE SEQUENCE</scope>
    <source>
        <strain evidence="5">CCMP2058</strain>
    </source>
</reference>
<dbReference type="NCBIfam" id="TIGR00982">
    <property type="entry name" value="uS12_E_A"/>
    <property type="match status" value="1"/>
</dbReference>
<keyword evidence="2 4" id="KW-0689">Ribosomal protein</keyword>
<name>A0A0H5BLS0_9EUKA</name>
<dbReference type="Gene3D" id="2.40.50.140">
    <property type="entry name" value="Nucleic acid-binding proteins"/>
    <property type="match status" value="1"/>
</dbReference>
<evidence type="ECO:0000256" key="3">
    <source>
        <dbReference type="ARBA" id="ARBA00023274"/>
    </source>
</evidence>
<gene>
    <name evidence="5" type="primary">rps23</name>
</gene>
<dbReference type="GO" id="GO:0015935">
    <property type="term" value="C:small ribosomal subunit"/>
    <property type="evidence" value="ECO:0007669"/>
    <property type="project" value="InterPro"/>
</dbReference>
<comment type="similarity">
    <text evidence="1 4">Belongs to the universal ribosomal protein uS12 family.</text>
</comment>
<dbReference type="FunFam" id="2.40.50.140:FF:000007">
    <property type="entry name" value="40S ribosomal protein S23"/>
    <property type="match status" value="1"/>
</dbReference>
<dbReference type="SUPFAM" id="SSF50249">
    <property type="entry name" value="Nucleic acid-binding proteins"/>
    <property type="match status" value="1"/>
</dbReference>
<keyword evidence="5" id="KW-0542">Nucleomorph</keyword>
<evidence type="ECO:0000256" key="2">
    <source>
        <dbReference type="ARBA" id="ARBA00022980"/>
    </source>
</evidence>
<accession>A0A0H5BLS0</accession>
<sequence length="148" mass="16806">MGKPSGIYSGNKIKKNLKKHRKASKFYRRKIFHYKFKQPFMGAPMAKGIALEKMYFIINRGVEAKQPNSAIRKCLRVQLIKNRKRITAFVPFDGCLNYIDINDQVLVSGFGKKGRAKGDIPGVKFKVVKVSGVALLSIFSGKKMKPRR</sequence>
<dbReference type="GO" id="GO:0006412">
    <property type="term" value="P:translation"/>
    <property type="evidence" value="ECO:0007669"/>
    <property type="project" value="InterPro"/>
</dbReference>
<protein>
    <submittedName>
        <fullName evidence="5">Ribosomal protein S23</fullName>
    </submittedName>
</protein>
<proteinExistence type="inferred from homology"/>
<evidence type="ECO:0000256" key="1">
    <source>
        <dbReference type="ARBA" id="ARBA00005657"/>
    </source>
</evidence>